<dbReference type="Proteomes" id="UP000245048">
    <property type="component" value="Unassembled WGS sequence"/>
</dbReference>
<gene>
    <name evidence="2" type="ORF">CR165_15200</name>
</gene>
<proteinExistence type="predicted"/>
<dbReference type="AlphaFoldDB" id="A0A2U1V246"/>
<feature type="compositionally biased region" description="Polar residues" evidence="1">
    <location>
        <begin position="131"/>
        <end position="141"/>
    </location>
</feature>
<name>A0A2U1V246_9PROT</name>
<feature type="region of interest" description="Disordered" evidence="1">
    <location>
        <begin position="96"/>
        <end position="141"/>
    </location>
</feature>
<accession>A0A2U1V246</accession>
<evidence type="ECO:0000313" key="2">
    <source>
        <dbReference type="EMBL" id="PWC27963.1"/>
    </source>
</evidence>
<reference evidence="3" key="1">
    <citation type="submission" date="2017-10" db="EMBL/GenBank/DDBJ databases">
        <authorList>
            <person name="Toshchakov S.V."/>
            <person name="Goeva M.A."/>
        </authorList>
    </citation>
    <scope>NUCLEOTIDE SEQUENCE [LARGE SCALE GENOMIC DNA]</scope>
    <source>
        <strain evidence="3">JR1/69-1-13</strain>
    </source>
</reference>
<protein>
    <submittedName>
        <fullName evidence="2">Uncharacterized protein</fullName>
    </submittedName>
</protein>
<organism evidence="2 3">
    <name type="scientific">Teichococcus aestuarii</name>
    <dbReference type="NCBI Taxonomy" id="568898"/>
    <lineage>
        <taxon>Bacteria</taxon>
        <taxon>Pseudomonadati</taxon>
        <taxon>Pseudomonadota</taxon>
        <taxon>Alphaproteobacteria</taxon>
        <taxon>Acetobacterales</taxon>
        <taxon>Roseomonadaceae</taxon>
        <taxon>Roseomonas</taxon>
    </lineage>
</organism>
<sequence length="141" mass="15431">MDMPRVLLIEVSSTEALPLEECCEAVQLPADMDDVMAAARNMLLLDASLRLEHPKRVSDGYEVPLGAPGCTAWIAEVDGRTARSWRKFWDSIGKQRPETGGIALRPDDERQSEALSELMSEVSPEEMRSSLLGSFSHASGG</sequence>
<evidence type="ECO:0000313" key="3">
    <source>
        <dbReference type="Proteomes" id="UP000245048"/>
    </source>
</evidence>
<comment type="caution">
    <text evidence="2">The sequence shown here is derived from an EMBL/GenBank/DDBJ whole genome shotgun (WGS) entry which is preliminary data.</text>
</comment>
<keyword evidence="3" id="KW-1185">Reference proteome</keyword>
<evidence type="ECO:0000256" key="1">
    <source>
        <dbReference type="SAM" id="MobiDB-lite"/>
    </source>
</evidence>
<dbReference type="EMBL" id="PDOA01000010">
    <property type="protein sequence ID" value="PWC27963.1"/>
    <property type="molecule type" value="Genomic_DNA"/>
</dbReference>